<dbReference type="GeneID" id="300572395"/>
<dbReference type="PANTHER" id="PTHR28088">
    <property type="entry name" value="TRANSCRIPTIONAL ACTIVATOR HAA1-RELATED"/>
    <property type="match status" value="1"/>
</dbReference>
<proteinExistence type="predicted"/>
<gene>
    <name evidence="2" type="ORF">CCMA1212_000478</name>
</gene>
<dbReference type="EMBL" id="PPTA01000001">
    <property type="protein sequence ID" value="TFB06641.1"/>
    <property type="molecule type" value="Genomic_DNA"/>
</dbReference>
<protein>
    <recommendedName>
        <fullName evidence="4">Copper-fist domain-containing protein</fullName>
    </recommendedName>
</protein>
<dbReference type="PANTHER" id="PTHR28088:SF5">
    <property type="entry name" value="TRANSCRIPTIONAL ACTIVATOR HAA1-RELATED"/>
    <property type="match status" value="1"/>
</dbReference>
<reference evidence="2 3" key="1">
    <citation type="submission" date="2018-01" db="EMBL/GenBank/DDBJ databases">
        <title>Genome characterization of the sugarcane-associated fungus Trichoderma ghanense CCMA-1212 and their application in lignocelulose bioconversion.</title>
        <authorList>
            <person name="Steindorff A.S."/>
            <person name="Mendes T.D."/>
            <person name="Vilela E.S.D."/>
            <person name="Rodrigues D.S."/>
            <person name="Formighieri E.F."/>
            <person name="Melo I.S."/>
            <person name="Favaro L.C.L."/>
        </authorList>
    </citation>
    <scope>NUCLEOTIDE SEQUENCE [LARGE SCALE GENOMIC DNA]</scope>
    <source>
        <strain evidence="2 3">CCMA-1212</strain>
    </source>
</reference>
<dbReference type="InterPro" id="IPR051763">
    <property type="entry name" value="Copper_Homeo_Regul"/>
</dbReference>
<dbReference type="RefSeq" id="XP_073562842.1">
    <property type="nucleotide sequence ID" value="XM_073697945.1"/>
</dbReference>
<evidence type="ECO:0000313" key="3">
    <source>
        <dbReference type="Proteomes" id="UP001642720"/>
    </source>
</evidence>
<feature type="region of interest" description="Disordered" evidence="1">
    <location>
        <begin position="76"/>
        <end position="102"/>
    </location>
</feature>
<accession>A0ABY2HG90</accession>
<evidence type="ECO:0000313" key="2">
    <source>
        <dbReference type="EMBL" id="TFB06641.1"/>
    </source>
</evidence>
<evidence type="ECO:0008006" key="4">
    <source>
        <dbReference type="Google" id="ProtNLM"/>
    </source>
</evidence>
<organism evidence="2 3">
    <name type="scientific">Trichoderma ghanense</name>
    <dbReference type="NCBI Taxonomy" id="65468"/>
    <lineage>
        <taxon>Eukaryota</taxon>
        <taxon>Fungi</taxon>
        <taxon>Dikarya</taxon>
        <taxon>Ascomycota</taxon>
        <taxon>Pezizomycotina</taxon>
        <taxon>Sordariomycetes</taxon>
        <taxon>Hypocreomycetidae</taxon>
        <taxon>Hypocreales</taxon>
        <taxon>Hypocreaceae</taxon>
        <taxon>Trichoderma</taxon>
    </lineage>
</organism>
<keyword evidence="3" id="KW-1185">Reference proteome</keyword>
<comment type="caution">
    <text evidence="2">The sequence shown here is derived from an EMBL/GenBank/DDBJ whole genome shotgun (WGS) entry which is preliminary data.</text>
</comment>
<dbReference type="Proteomes" id="UP001642720">
    <property type="component" value="Unassembled WGS sequence"/>
</dbReference>
<evidence type="ECO:0000256" key="1">
    <source>
        <dbReference type="SAM" id="MobiDB-lite"/>
    </source>
</evidence>
<sequence>MRKSRSAHIKCDCGEKTSKCIHLQPPVEGHLGECHRSYGIRPSQALGSNRSWPTETCCCNHGAPCTCAGKKEATLQPVPESDSDSGQPKAAPPRPVPKRRRANTIHSSDIGMTFDQHGHHKPAKHNRAAQRCGPYQLNRGNSVASAGSLGSSTDSLLYQAQSDAHAVMQRDFLAYEQRQVKSEATSPLMSASPFGQLNRNLPPLNLSGISNYSAYPASANVEMFTIPDTDVLSASLAQSVDWNQLGLGEANDGTFTPSSYSQTGTHFTGNFDFGSGSEQLPALAGTRSTSGETSEIEDFMPGGDREMDGFGGSYLRQANVDFSGLDFSYFDKTDNQADGQALAANVSAVEDDPAFYIPGYTENSAAVDEHGDALSLNYW</sequence>
<name>A0ABY2HG90_9HYPO</name>